<reference evidence="1 2" key="1">
    <citation type="submission" date="2019-12" db="EMBL/GenBank/DDBJ databases">
        <authorList>
            <person name="Alioto T."/>
            <person name="Alioto T."/>
            <person name="Gomez Garrido J."/>
        </authorList>
    </citation>
    <scope>NUCLEOTIDE SEQUENCE [LARGE SCALE GENOMIC DNA]</scope>
</reference>
<sequence>MTQKVVIEVTLNGQNSSYQEGIIEMFLKFMCCKDEELDQAMKIRRKAKKVAVSIPGVESMEMGGEERNILTVIGEGIDPVRLVQLLQKKVCFAKIVSFGPNQTNPVPKPEPEPEPVPTPLLVPPICCNHSPHWQIVEIREPTSCFNF</sequence>
<dbReference type="Proteomes" id="UP000594638">
    <property type="component" value="Unassembled WGS sequence"/>
</dbReference>
<evidence type="ECO:0000313" key="1">
    <source>
        <dbReference type="EMBL" id="CAA2960042.1"/>
    </source>
</evidence>
<organism evidence="1 2">
    <name type="scientific">Olea europaea subsp. europaea</name>
    <dbReference type="NCBI Taxonomy" id="158383"/>
    <lineage>
        <taxon>Eukaryota</taxon>
        <taxon>Viridiplantae</taxon>
        <taxon>Streptophyta</taxon>
        <taxon>Embryophyta</taxon>
        <taxon>Tracheophyta</taxon>
        <taxon>Spermatophyta</taxon>
        <taxon>Magnoliopsida</taxon>
        <taxon>eudicotyledons</taxon>
        <taxon>Gunneridae</taxon>
        <taxon>Pentapetalae</taxon>
        <taxon>asterids</taxon>
        <taxon>lamiids</taxon>
        <taxon>Lamiales</taxon>
        <taxon>Oleaceae</taxon>
        <taxon>Oleeae</taxon>
        <taxon>Olea</taxon>
    </lineage>
</organism>
<dbReference type="InterPro" id="IPR044296">
    <property type="entry name" value="HIPP46"/>
</dbReference>
<dbReference type="Gene3D" id="3.30.70.100">
    <property type="match status" value="1"/>
</dbReference>
<dbReference type="Gramene" id="OE9A082978T1">
    <property type="protein sequence ID" value="OE9A082978C1"/>
    <property type="gene ID" value="OE9A082978"/>
</dbReference>
<dbReference type="AlphaFoldDB" id="A0A8S0Q236"/>
<dbReference type="EMBL" id="CACTIH010000365">
    <property type="protein sequence ID" value="CAA2960042.1"/>
    <property type="molecule type" value="Genomic_DNA"/>
</dbReference>
<dbReference type="PANTHER" id="PTHR46371">
    <property type="entry name" value="OS04G0464100 PROTEIN"/>
    <property type="match status" value="1"/>
</dbReference>
<keyword evidence="2" id="KW-1185">Reference proteome</keyword>
<name>A0A8S0Q236_OLEEU</name>
<evidence type="ECO:0000313" key="2">
    <source>
        <dbReference type="Proteomes" id="UP000594638"/>
    </source>
</evidence>
<accession>A0A8S0Q236</accession>
<dbReference type="OrthoDB" id="692882at2759"/>
<gene>
    <name evidence="1" type="ORF">OLEA9_A082978</name>
</gene>
<protein>
    <submittedName>
        <fullName evidence="1">Uncharacterized protein</fullName>
    </submittedName>
</protein>
<proteinExistence type="predicted"/>
<comment type="caution">
    <text evidence="1">The sequence shown here is derived from an EMBL/GenBank/DDBJ whole genome shotgun (WGS) entry which is preliminary data.</text>
</comment>